<dbReference type="GO" id="GO:0003824">
    <property type="term" value="F:catalytic activity"/>
    <property type="evidence" value="ECO:0007669"/>
    <property type="project" value="InterPro"/>
</dbReference>
<dbReference type="SUPFAM" id="SSF50800">
    <property type="entry name" value="PK beta-barrel domain-like"/>
    <property type="match status" value="1"/>
</dbReference>
<dbReference type="Gene3D" id="2.40.33.20">
    <property type="entry name" value="PK beta-barrel domain-like"/>
    <property type="match status" value="1"/>
</dbReference>
<feature type="region of interest" description="Disordered" evidence="1">
    <location>
        <begin position="1"/>
        <end position="22"/>
    </location>
</feature>
<dbReference type="InterPro" id="IPR052353">
    <property type="entry name" value="Benzoxazolinone_Detox_Enz"/>
</dbReference>
<dbReference type="PROSITE" id="PS51340">
    <property type="entry name" value="MOSC"/>
    <property type="match status" value="1"/>
</dbReference>
<evidence type="ECO:0000313" key="4">
    <source>
        <dbReference type="Proteomes" id="UP000490386"/>
    </source>
</evidence>
<gene>
    <name evidence="3" type="ORF">F8O03_07680</name>
</gene>
<dbReference type="OrthoDB" id="9786134at2"/>
<dbReference type="PANTHER" id="PTHR30212">
    <property type="entry name" value="PROTEIN YIIM"/>
    <property type="match status" value="1"/>
</dbReference>
<dbReference type="GO" id="GO:0030151">
    <property type="term" value="F:molybdenum ion binding"/>
    <property type="evidence" value="ECO:0007669"/>
    <property type="project" value="InterPro"/>
</dbReference>
<dbReference type="InterPro" id="IPR011037">
    <property type="entry name" value="Pyrv_Knase-like_insert_dom_sf"/>
</dbReference>
<protein>
    <submittedName>
        <fullName evidence="3">MOSC domain-containing protein</fullName>
    </submittedName>
</protein>
<evidence type="ECO:0000313" key="3">
    <source>
        <dbReference type="EMBL" id="KAB1638270.1"/>
    </source>
</evidence>
<reference evidence="3 4" key="1">
    <citation type="submission" date="2019-09" db="EMBL/GenBank/DDBJ databases">
        <title>Phylogeny of genus Pseudoclavibacter and closely related genus.</title>
        <authorList>
            <person name="Li Y."/>
        </authorList>
    </citation>
    <scope>NUCLEOTIDE SEQUENCE [LARGE SCALE GENOMIC DNA]</scope>
    <source>
        <strain evidence="3 4">THG-MD12</strain>
    </source>
</reference>
<name>A0A7J5B2N2_9MICO</name>
<sequence length="220" mass="23176">MSAASKRRSAPRTPASPNCTPNAATEPTLVSLLAICAVAQLRKDPGAIGVTAIDKRPLDGTVKVGRYGVYGDVQADRKHHGGLDQAIYAYSQTDADYWAAELGRELAPGFFGENLRIDGIDVNELCIGDTLRIGDPTSASSSRTVELVVTAPRVPCQTFARWVGGEDERGWVKRFGSTGRVGAYLRVAKTGRVAAGDAVDVLPGPVSAPTVREVFAGAHG</sequence>
<dbReference type="Pfam" id="PF03473">
    <property type="entry name" value="MOSC"/>
    <property type="match status" value="1"/>
</dbReference>
<dbReference type="AlphaFoldDB" id="A0A7J5B2N2"/>
<dbReference type="PANTHER" id="PTHR30212:SF2">
    <property type="entry name" value="PROTEIN YIIM"/>
    <property type="match status" value="1"/>
</dbReference>
<dbReference type="InterPro" id="IPR005302">
    <property type="entry name" value="MoCF_Sase_C"/>
</dbReference>
<feature type="compositionally biased region" description="Basic residues" evidence="1">
    <location>
        <begin position="1"/>
        <end position="10"/>
    </location>
</feature>
<organism evidence="3 4">
    <name type="scientific">Pseudoclavibacter terrae</name>
    <dbReference type="NCBI Taxonomy" id="1530195"/>
    <lineage>
        <taxon>Bacteria</taxon>
        <taxon>Bacillati</taxon>
        <taxon>Actinomycetota</taxon>
        <taxon>Actinomycetes</taxon>
        <taxon>Micrococcales</taxon>
        <taxon>Microbacteriaceae</taxon>
        <taxon>Pseudoclavibacter</taxon>
    </lineage>
</organism>
<dbReference type="GO" id="GO:0030170">
    <property type="term" value="F:pyridoxal phosphate binding"/>
    <property type="evidence" value="ECO:0007669"/>
    <property type="project" value="InterPro"/>
</dbReference>
<comment type="caution">
    <text evidence="3">The sequence shown here is derived from an EMBL/GenBank/DDBJ whole genome shotgun (WGS) entry which is preliminary data.</text>
</comment>
<evidence type="ECO:0000256" key="1">
    <source>
        <dbReference type="SAM" id="MobiDB-lite"/>
    </source>
</evidence>
<dbReference type="EMBL" id="WBJX01000002">
    <property type="protein sequence ID" value="KAB1638270.1"/>
    <property type="molecule type" value="Genomic_DNA"/>
</dbReference>
<dbReference type="Proteomes" id="UP000490386">
    <property type="component" value="Unassembled WGS sequence"/>
</dbReference>
<feature type="domain" description="MOSC" evidence="2">
    <location>
        <begin position="56"/>
        <end position="202"/>
    </location>
</feature>
<proteinExistence type="predicted"/>
<evidence type="ECO:0000259" key="2">
    <source>
        <dbReference type="PROSITE" id="PS51340"/>
    </source>
</evidence>
<keyword evidence="4" id="KW-1185">Reference proteome</keyword>
<accession>A0A7J5B2N2</accession>